<dbReference type="GO" id="GO:0034069">
    <property type="term" value="F:aminoglycoside N-acetyltransferase activity"/>
    <property type="evidence" value="ECO:0007669"/>
    <property type="project" value="TreeGrafter"/>
</dbReference>
<dbReference type="Pfam" id="PF13527">
    <property type="entry name" value="Acetyltransf_9"/>
    <property type="match status" value="1"/>
</dbReference>
<dbReference type="SUPFAM" id="SSF55729">
    <property type="entry name" value="Acyl-CoA N-acyltransferases (Nat)"/>
    <property type="match status" value="1"/>
</dbReference>
<dbReference type="InterPro" id="IPR025559">
    <property type="entry name" value="Eis_dom"/>
</dbReference>
<dbReference type="Pfam" id="PF13530">
    <property type="entry name" value="SCP2_2"/>
    <property type="match status" value="1"/>
</dbReference>
<dbReference type="OrthoDB" id="9768284at2"/>
<dbReference type="SUPFAM" id="SSF55718">
    <property type="entry name" value="SCP-like"/>
    <property type="match status" value="1"/>
</dbReference>
<gene>
    <name evidence="2" type="ORF">AB986_10960</name>
</gene>
<dbReference type="RefSeq" id="WP_048311201.1">
    <property type="nucleotide sequence ID" value="NZ_CP119526.1"/>
</dbReference>
<dbReference type="InterPro" id="IPR041380">
    <property type="entry name" value="Acetyltransf_17"/>
</dbReference>
<evidence type="ECO:0000259" key="1">
    <source>
        <dbReference type="PROSITE" id="PS51186"/>
    </source>
</evidence>
<dbReference type="STRING" id="157733.AB986_10960"/>
<dbReference type="PROSITE" id="PS51186">
    <property type="entry name" value="GNAT"/>
    <property type="match status" value="1"/>
</dbReference>
<dbReference type="GO" id="GO:0030649">
    <property type="term" value="P:aminoglycoside antibiotic catabolic process"/>
    <property type="evidence" value="ECO:0007669"/>
    <property type="project" value="TreeGrafter"/>
</dbReference>
<feature type="domain" description="N-acetyltransferase" evidence="1">
    <location>
        <begin position="1"/>
        <end position="142"/>
    </location>
</feature>
<dbReference type="InterPro" id="IPR036527">
    <property type="entry name" value="SCP2_sterol-bd_dom_sf"/>
</dbReference>
<name>A0A0J6CWP9_9BACL</name>
<evidence type="ECO:0000313" key="3">
    <source>
        <dbReference type="Proteomes" id="UP000035996"/>
    </source>
</evidence>
<dbReference type="Proteomes" id="UP000035996">
    <property type="component" value="Unassembled WGS sequence"/>
</dbReference>
<reference evidence="2" key="1">
    <citation type="submission" date="2015-06" db="EMBL/GenBank/DDBJ databases">
        <authorList>
            <person name="Liu B."/>
            <person name="Wang J."/>
            <person name="Zhu Y."/>
            <person name="Liu G."/>
            <person name="Chen Q."/>
            <person name="Zheng C."/>
            <person name="Che J."/>
            <person name="Ge C."/>
            <person name="Shi H."/>
            <person name="Pan Z."/>
            <person name="Liu X."/>
        </authorList>
    </citation>
    <scope>NUCLEOTIDE SEQUENCE [LARGE SCALE GENOMIC DNA]</scope>
    <source>
        <strain evidence="2">DSM 16346</strain>
    </source>
</reference>
<accession>A0A0J6CWP9</accession>
<proteinExistence type="predicted"/>
<dbReference type="InterPro" id="IPR016181">
    <property type="entry name" value="Acyl_CoA_acyltransferase"/>
</dbReference>
<dbReference type="Gene3D" id="3.40.630.30">
    <property type="match status" value="2"/>
</dbReference>
<dbReference type="Gene3D" id="3.30.1050.10">
    <property type="entry name" value="SCP2 sterol-binding domain"/>
    <property type="match status" value="1"/>
</dbReference>
<sequence length="391" mass="45518">MRKLEKHEVMDAIRLSEYAFQYHVPEKDLEKRKAAYLKHEMWGDFDGDDLAAKLHLINFKTWIAGKQFAMGGIASVATYPEYRRGGRVAKLLRHALSKMKNKGQSISYLHPFDISFYRKFGFEVLSSWKKLKLKKEDFKPLPCVSGKVRRIPLEQVYETLNPVYETFANRFNGMLARTEDWWKERVYSEGFLFASYTNRSGEITGYAYYQIKDHSLEIEEFVCLDGEARRGLWNYFCQHDSMIDNGTLLTHEGDPFPFLLANPKVKTKVEAYFMARIVDVESFLTDYPFTLDQNESLFLHINDDHAEWNNGSFHIKSDGVDIYRGDKVNASCEHPPKRGLRCSINTLTAILTGYQKAEFLYEAGLLEGSEKDLELLKKIVPERETNFMDFF</sequence>
<dbReference type="PATRIC" id="fig|157733.3.peg.204"/>
<dbReference type="InterPro" id="IPR000182">
    <property type="entry name" value="GNAT_dom"/>
</dbReference>
<dbReference type="EMBL" id="LELK01000004">
    <property type="protein sequence ID" value="KMM36489.1"/>
    <property type="molecule type" value="Genomic_DNA"/>
</dbReference>
<dbReference type="PANTHER" id="PTHR37817:SF1">
    <property type="entry name" value="N-ACETYLTRANSFERASE EIS"/>
    <property type="match status" value="1"/>
</dbReference>
<dbReference type="AlphaFoldDB" id="A0A0J6CWP9"/>
<comment type="caution">
    <text evidence="2">The sequence shown here is derived from an EMBL/GenBank/DDBJ whole genome shotgun (WGS) entry which is preliminary data.</text>
</comment>
<organism evidence="2 3">
    <name type="scientific">Guptibacillus hwajinpoensis</name>
    <dbReference type="NCBI Taxonomy" id="208199"/>
    <lineage>
        <taxon>Bacteria</taxon>
        <taxon>Bacillati</taxon>
        <taxon>Bacillota</taxon>
        <taxon>Bacilli</taxon>
        <taxon>Bacillales</taxon>
        <taxon>Guptibacillaceae</taxon>
        <taxon>Guptibacillus</taxon>
    </lineage>
</organism>
<keyword evidence="3" id="KW-1185">Reference proteome</keyword>
<dbReference type="InterPro" id="IPR051554">
    <property type="entry name" value="Acetyltransferase_Eis"/>
</dbReference>
<protein>
    <recommendedName>
        <fullName evidence="1">N-acetyltransferase domain-containing protein</fullName>
    </recommendedName>
</protein>
<evidence type="ECO:0000313" key="2">
    <source>
        <dbReference type="EMBL" id="KMM36489.1"/>
    </source>
</evidence>
<dbReference type="Pfam" id="PF17668">
    <property type="entry name" value="Acetyltransf_17"/>
    <property type="match status" value="1"/>
</dbReference>
<dbReference type="PANTHER" id="PTHR37817">
    <property type="entry name" value="N-ACETYLTRANSFERASE EIS"/>
    <property type="match status" value="1"/>
</dbReference>